<accession>A0AAD8EMB4</accession>
<name>A0AAD8EMB4_DIPPU</name>
<reference evidence="2" key="1">
    <citation type="journal article" date="2023" name="IScience">
        <title>Live-bearing cockroach genome reveals convergent evolutionary mechanisms linked to viviparity in insects and beyond.</title>
        <authorList>
            <person name="Fouks B."/>
            <person name="Harrison M.C."/>
            <person name="Mikhailova A.A."/>
            <person name="Marchal E."/>
            <person name="English S."/>
            <person name="Carruthers M."/>
            <person name="Jennings E.C."/>
            <person name="Chiamaka E.L."/>
            <person name="Frigard R.A."/>
            <person name="Pippel M."/>
            <person name="Attardo G.M."/>
            <person name="Benoit J.B."/>
            <person name="Bornberg-Bauer E."/>
            <person name="Tobe S.S."/>
        </authorList>
    </citation>
    <scope>NUCLEOTIDE SEQUENCE</scope>
    <source>
        <strain evidence="2">Stay&amp;Tobe</strain>
    </source>
</reference>
<proteinExistence type="predicted"/>
<reference evidence="2" key="2">
    <citation type="submission" date="2023-05" db="EMBL/GenBank/DDBJ databases">
        <authorList>
            <person name="Fouks B."/>
        </authorList>
    </citation>
    <scope>NUCLEOTIDE SEQUENCE</scope>
    <source>
        <strain evidence="2">Stay&amp;Tobe</strain>
        <tissue evidence="2">Testes</tissue>
    </source>
</reference>
<protein>
    <submittedName>
        <fullName evidence="2">Uncharacterized protein</fullName>
    </submittedName>
</protein>
<organism evidence="2 3">
    <name type="scientific">Diploptera punctata</name>
    <name type="common">Pacific beetle cockroach</name>
    <dbReference type="NCBI Taxonomy" id="6984"/>
    <lineage>
        <taxon>Eukaryota</taxon>
        <taxon>Metazoa</taxon>
        <taxon>Ecdysozoa</taxon>
        <taxon>Arthropoda</taxon>
        <taxon>Hexapoda</taxon>
        <taxon>Insecta</taxon>
        <taxon>Pterygota</taxon>
        <taxon>Neoptera</taxon>
        <taxon>Polyneoptera</taxon>
        <taxon>Dictyoptera</taxon>
        <taxon>Blattodea</taxon>
        <taxon>Blaberoidea</taxon>
        <taxon>Blaberidae</taxon>
        <taxon>Diplopterinae</taxon>
        <taxon>Diploptera</taxon>
    </lineage>
</organism>
<comment type="caution">
    <text evidence="2">The sequence shown here is derived from an EMBL/GenBank/DDBJ whole genome shotgun (WGS) entry which is preliminary data.</text>
</comment>
<dbReference type="EMBL" id="JASPKZ010002301">
    <property type="protein sequence ID" value="KAJ9595975.1"/>
    <property type="molecule type" value="Genomic_DNA"/>
</dbReference>
<dbReference type="Proteomes" id="UP001233999">
    <property type="component" value="Unassembled WGS sequence"/>
</dbReference>
<keyword evidence="3" id="KW-1185">Reference proteome</keyword>
<evidence type="ECO:0000313" key="2">
    <source>
        <dbReference type="EMBL" id="KAJ9595975.1"/>
    </source>
</evidence>
<evidence type="ECO:0000256" key="1">
    <source>
        <dbReference type="SAM" id="SignalP"/>
    </source>
</evidence>
<dbReference type="AlphaFoldDB" id="A0AAD8EMB4"/>
<feature type="signal peptide" evidence="1">
    <location>
        <begin position="1"/>
        <end position="18"/>
    </location>
</feature>
<gene>
    <name evidence="2" type="ORF">L9F63_012868</name>
</gene>
<sequence length="282" mass="30441">MNSLVLLAVAAVLAVTSADPFPPNQNVASSASESLNAGSLYNHNSYARDDSKIRQLSTTLTNSGESTRDVATAISEPAHLAAIEALPSYYPTPAERLYPYYKHPAVERVVPILPQPVVEQVVPLFPQPSVEHVVPIYNPPAEIAYPYVGLPLEVAYPNIVEQGYYGHPNFPHASVIGVPTEAIYAGLLEAQQQIPFPLPSHGVPLYQPAGFFGEAPVEIVDTTLLEAFYPELPVHTHFSANNRFKSASASATPNSASSESVSDNTAISRDSFPILTQKKYAF</sequence>
<keyword evidence="1" id="KW-0732">Signal</keyword>
<evidence type="ECO:0000313" key="3">
    <source>
        <dbReference type="Proteomes" id="UP001233999"/>
    </source>
</evidence>
<feature type="chain" id="PRO_5042018254" evidence="1">
    <location>
        <begin position="19"/>
        <end position="282"/>
    </location>
</feature>